<keyword evidence="2" id="KW-1185">Reference proteome</keyword>
<evidence type="ECO:0000313" key="2">
    <source>
        <dbReference type="Proteomes" id="UP000728185"/>
    </source>
</evidence>
<dbReference type="OrthoDB" id="6309362at2759"/>
<reference evidence="1" key="1">
    <citation type="submission" date="2019-05" db="EMBL/GenBank/DDBJ databases">
        <title>Annotation for the trematode Fasciolopsis buski.</title>
        <authorList>
            <person name="Choi Y.-J."/>
        </authorList>
    </citation>
    <scope>NUCLEOTIDE SEQUENCE</scope>
    <source>
        <strain evidence="1">HT</strain>
        <tissue evidence="1">Whole worm</tissue>
    </source>
</reference>
<sequence>MDMVYHIGILYDEYYNNVAYNLETELQSDRMILHLRSAMELSFRTSTTYEPPFLKITSRLFDFDQPCKLINEGVRILISLTSCSLAEFTTQVTGNHHIIHLAIPYPICSYRPNNDNLLTLWFQPDPDAMNRMLFEILRTEEATNSLLLINGESAAASHLLHMSTQAIVDQTNYYPSFAIQEFNTEWDRQWDTERYYFRPMLDEIFNSMDHNVNVNNTKPSMEHAFVFTPNGGEIEVAQKVPNFIQYFLFQSDMKALIETQPPQT</sequence>
<dbReference type="AlphaFoldDB" id="A0A8E0RZZ1"/>
<accession>A0A8E0RZZ1</accession>
<comment type="caution">
    <text evidence="1">The sequence shown here is derived from an EMBL/GenBank/DDBJ whole genome shotgun (WGS) entry which is preliminary data.</text>
</comment>
<evidence type="ECO:0000313" key="1">
    <source>
        <dbReference type="EMBL" id="KAA0195287.1"/>
    </source>
</evidence>
<gene>
    <name evidence="1" type="ORF">FBUS_00949</name>
</gene>
<protein>
    <submittedName>
        <fullName evidence="1">Uncharacterized protein</fullName>
    </submittedName>
</protein>
<name>A0A8E0RZZ1_9TREM</name>
<dbReference type="Proteomes" id="UP000728185">
    <property type="component" value="Unassembled WGS sequence"/>
</dbReference>
<dbReference type="EMBL" id="LUCM01003804">
    <property type="protein sequence ID" value="KAA0195287.1"/>
    <property type="molecule type" value="Genomic_DNA"/>
</dbReference>
<organism evidence="1 2">
    <name type="scientific">Fasciolopsis buskii</name>
    <dbReference type="NCBI Taxonomy" id="27845"/>
    <lineage>
        <taxon>Eukaryota</taxon>
        <taxon>Metazoa</taxon>
        <taxon>Spiralia</taxon>
        <taxon>Lophotrochozoa</taxon>
        <taxon>Platyhelminthes</taxon>
        <taxon>Trematoda</taxon>
        <taxon>Digenea</taxon>
        <taxon>Plagiorchiida</taxon>
        <taxon>Echinostomata</taxon>
        <taxon>Echinostomatoidea</taxon>
        <taxon>Fasciolidae</taxon>
        <taxon>Fasciolopsis</taxon>
    </lineage>
</organism>
<proteinExistence type="predicted"/>